<dbReference type="InterPro" id="IPR002035">
    <property type="entry name" value="VWF_A"/>
</dbReference>
<dbReference type="OrthoDB" id="6206554at2"/>
<reference evidence="6 7" key="1">
    <citation type="submission" date="2017-10" db="EMBL/GenBank/DDBJ databases">
        <title>Draft genome of Longibacter Salinarum.</title>
        <authorList>
            <person name="Goh K.M."/>
            <person name="Shamsir M.S."/>
            <person name="Lim S.W."/>
        </authorList>
    </citation>
    <scope>NUCLEOTIDE SEQUENCE [LARGE SCALE GENOMIC DNA]</scope>
    <source>
        <strain evidence="6 7">KCTC 52045</strain>
    </source>
</reference>
<keyword evidence="1" id="KW-1003">Cell membrane</keyword>
<dbReference type="PROSITE" id="PS50234">
    <property type="entry name" value="VWFA"/>
    <property type="match status" value="1"/>
</dbReference>
<evidence type="ECO:0000259" key="5">
    <source>
        <dbReference type="PROSITE" id="PS50234"/>
    </source>
</evidence>
<dbReference type="CDD" id="cd01467">
    <property type="entry name" value="vWA_BatA_type"/>
    <property type="match status" value="1"/>
</dbReference>
<protein>
    <submittedName>
        <fullName evidence="6">Aerotolerance regulator BatA</fullName>
    </submittedName>
</protein>
<dbReference type="InterPro" id="IPR050768">
    <property type="entry name" value="UPF0353/GerABKA_families"/>
</dbReference>
<dbReference type="RefSeq" id="WP_098075837.1">
    <property type="nucleotide sequence ID" value="NZ_PDEQ01000005.1"/>
</dbReference>
<organism evidence="6 7">
    <name type="scientific">Longibacter salinarum</name>
    <dbReference type="NCBI Taxonomy" id="1850348"/>
    <lineage>
        <taxon>Bacteria</taxon>
        <taxon>Pseudomonadati</taxon>
        <taxon>Rhodothermota</taxon>
        <taxon>Rhodothermia</taxon>
        <taxon>Rhodothermales</taxon>
        <taxon>Salisaetaceae</taxon>
        <taxon>Longibacter</taxon>
    </lineage>
</organism>
<evidence type="ECO:0000256" key="1">
    <source>
        <dbReference type="ARBA" id="ARBA00022475"/>
    </source>
</evidence>
<sequence length="327" mass="36637">MIFAHPDILWFLLLVPLLGAWRWWRSRNEAGLRFSDVGPARTASPSWRVRLRVVPDLLKLAALAIGIVALARPQERDVVRTRNAEGIDIMLVLDTSTSMRAEDFRPNRFEAARDVASEFIDGRVSDRVGLVVFAAKAYTQAPLTLDYDFLQEMLDEVRVGVIQDGTAIGTALAMAVNRLKRTEAESKVVILLTDGQNNRGEIDPITASEVAQAMDVRVYAIGVGSKGTAPFIIDQPFVGQQRQMLPVEIDEDMLRTVAQNTGGRYFRATSKRALRDIYDEIGELEKSEIDERIYTDVEERYPTFLIPAFGLLLLGTLLQSTALRRFP</sequence>
<dbReference type="PANTHER" id="PTHR22550">
    <property type="entry name" value="SPORE GERMINATION PROTEIN"/>
    <property type="match status" value="1"/>
</dbReference>
<evidence type="ECO:0000313" key="6">
    <source>
        <dbReference type="EMBL" id="PEN13245.1"/>
    </source>
</evidence>
<gene>
    <name evidence="6" type="ORF">CRI94_11435</name>
</gene>
<dbReference type="SMART" id="SM00327">
    <property type="entry name" value="VWA"/>
    <property type="match status" value="1"/>
</dbReference>
<dbReference type="PRINTS" id="PR00453">
    <property type="entry name" value="VWFADOMAIN"/>
</dbReference>
<keyword evidence="7" id="KW-1185">Reference proteome</keyword>
<dbReference type="EMBL" id="PDEQ01000005">
    <property type="protein sequence ID" value="PEN13245.1"/>
    <property type="molecule type" value="Genomic_DNA"/>
</dbReference>
<evidence type="ECO:0000256" key="4">
    <source>
        <dbReference type="ARBA" id="ARBA00023136"/>
    </source>
</evidence>
<name>A0A2A8CX15_9BACT</name>
<proteinExistence type="predicted"/>
<dbReference type="InterPro" id="IPR036465">
    <property type="entry name" value="vWFA_dom_sf"/>
</dbReference>
<dbReference type="SUPFAM" id="SSF53300">
    <property type="entry name" value="vWA-like"/>
    <property type="match status" value="1"/>
</dbReference>
<dbReference type="Gene3D" id="3.40.50.410">
    <property type="entry name" value="von Willebrand factor, type A domain"/>
    <property type="match status" value="1"/>
</dbReference>
<accession>A0A2A8CX15</accession>
<keyword evidence="3" id="KW-1133">Transmembrane helix</keyword>
<dbReference type="PANTHER" id="PTHR22550:SF5">
    <property type="entry name" value="LEUCINE ZIPPER PROTEIN 4"/>
    <property type="match status" value="1"/>
</dbReference>
<evidence type="ECO:0000256" key="3">
    <source>
        <dbReference type="ARBA" id="ARBA00022989"/>
    </source>
</evidence>
<comment type="caution">
    <text evidence="6">The sequence shown here is derived from an EMBL/GenBank/DDBJ whole genome shotgun (WGS) entry which is preliminary data.</text>
</comment>
<dbReference type="InterPro" id="IPR033881">
    <property type="entry name" value="vWA_BatA_type"/>
</dbReference>
<evidence type="ECO:0000313" key="7">
    <source>
        <dbReference type="Proteomes" id="UP000220102"/>
    </source>
</evidence>
<keyword evidence="2" id="KW-0812">Transmembrane</keyword>
<dbReference type="Pfam" id="PF00092">
    <property type="entry name" value="VWA"/>
    <property type="match status" value="1"/>
</dbReference>
<feature type="domain" description="VWFA" evidence="5">
    <location>
        <begin position="88"/>
        <end position="281"/>
    </location>
</feature>
<evidence type="ECO:0000256" key="2">
    <source>
        <dbReference type="ARBA" id="ARBA00022692"/>
    </source>
</evidence>
<keyword evidence="4" id="KW-0472">Membrane</keyword>
<dbReference type="InterPro" id="IPR024163">
    <property type="entry name" value="Aerotolerance_reg_N"/>
</dbReference>
<dbReference type="Pfam" id="PF07584">
    <property type="entry name" value="BatA"/>
    <property type="match status" value="1"/>
</dbReference>
<dbReference type="AlphaFoldDB" id="A0A2A8CX15"/>
<dbReference type="Proteomes" id="UP000220102">
    <property type="component" value="Unassembled WGS sequence"/>
</dbReference>